<evidence type="ECO:0000256" key="9">
    <source>
        <dbReference type="SAM" id="MobiDB-lite"/>
    </source>
</evidence>
<dbReference type="InterPro" id="IPR059120">
    <property type="entry name" value="Cullin-like_AB"/>
</dbReference>
<dbReference type="PANTHER" id="PTHR11932">
    <property type="entry name" value="CULLIN"/>
    <property type="match status" value="1"/>
</dbReference>
<sequence>MSLPTKRSSTISSSSSDAAATNPMKKAKSHGPLDDAVFNPSSMAIDNDLKPSSDDATTAVPSRGLIAANLARKKATPPQPPKKLLIKLHKVEEGGEKYEAGVGELLSGAALELRNEGEETLSKGNWNGFGSKPTLPTNFEEDTWAKLKSAICAIFLKQPDSCDLELLYQAVSDLCLYKMGGNLYLRIEKECEAHISAALQSLIGQSPDLVVFLSLVERCWRDLCDQMLMIRGIALYLDRTYVKQTPNVRSLWDMGLQLFRKHLSLSSEVEHKTVTGLLRMIESERLGEAVDRILLNHLLKMFTALGIYAESFEKPFLECTSEFYAAEGMKYMQQSDVPDYLKHVETRLQEEHERCLIYLDATTRKPLIAKAENQLLERHIPAILDKGFPMLMDGNRIEDLQRMYSLFSRVNALESLRQALSSYIRKTGQGIVMDEEKDKDMVSSLLDFKASLDTIWEESFSKNEAFSNTIKEAFEHLINLRQNRPAELIAKTMNWFVVLSFMVEEGGEKYEAGVGELLSGAALELRNEGEETLSKGNWNGFGSKPTLPTNFEEDTWAKLKSAICAIFLKQPDSCDLELLYQAVSDLCLYKMGGNLYLRIEKECEAHISAALQSLIGQSPDLVVFLSLVERCWRDLCDQMLMIRGIALYLDRTYVKQTPNVRSLWDMGLQLFRKHLSLSSEVEHKTVTGLLRMIESERLGEAVDRILLNHLLKMFTALGIYAESFEKPFLECTSEFYAAEGMKYMQQSDVPDYLKHVETRLQEEHERCLIYLDATTRKPLIAKAENQLLERHIPAILDKGFPMLMDGNRIEDLQRMYSLFSRVNALESLRQALSSYIRKTGQGIVMDEEKDKDMVSSLLDFKASLDTIWEESFSKNEAFSNTIKEAFEHLINLRQNRPAELIAKFLDEKLRAGNKGTSEEELEGMLDKVLVLFRFIQGKDVFEAFYKKDLAKRLLLGKSASIDAEKSMISKLKTECGSQFTNKLEGMFKDIELSKEINESFKQSSQARTKLPSGIELSVHVLTTGYWPTYPPMDVRLPHELNVYQDIFKEFYLSKYSGRRLMWQNSLGHCVLKAEFPKGKKELAVSLFQTVVLMLFNDAEKLSFQDIKDSTSIEDKELRRTLQSLACGKVRVLQKFPKSRDVDDDDSFVFNEGFAAPLYRIKVNAIQLKETVEENTSTTERVFQDRQYQVDAAIVRIMKTRKVLSHTLLITELFQQLKFPIKPADLKKRIESLIDREYLERDKSNPQIYNYLA</sequence>
<dbReference type="GO" id="GO:0031625">
    <property type="term" value="F:ubiquitin protein ligase binding"/>
    <property type="evidence" value="ECO:0007669"/>
    <property type="project" value="InterPro"/>
</dbReference>
<evidence type="ECO:0000256" key="4">
    <source>
        <dbReference type="ARBA" id="ARBA00022786"/>
    </source>
</evidence>
<keyword evidence="4" id="KW-0833">Ubl conjugation pathway</keyword>
<feature type="domain" description="Cullin family profile" evidence="10">
    <location>
        <begin position="896"/>
        <end position="1125"/>
    </location>
</feature>
<dbReference type="FunFam" id="1.20.1310.10:FF:000030">
    <property type="entry name" value="Cullin-4"/>
    <property type="match status" value="2"/>
</dbReference>
<dbReference type="FunFam" id="1.20.1310.10:FF:000001">
    <property type="entry name" value="Cullin 3"/>
    <property type="match status" value="2"/>
</dbReference>
<dbReference type="GO" id="GO:0031461">
    <property type="term" value="C:cullin-RING ubiquitin ligase complex"/>
    <property type="evidence" value="ECO:0007669"/>
    <property type="project" value="InterPro"/>
</dbReference>
<gene>
    <name evidence="11" type="ORF">TanjilG_23191</name>
</gene>
<dbReference type="Gene3D" id="1.20.1310.10">
    <property type="entry name" value="Cullin Repeats"/>
    <property type="match status" value="7"/>
</dbReference>
<dbReference type="EMBL" id="CM007376">
    <property type="protein sequence ID" value="OIV95769.1"/>
    <property type="molecule type" value="Genomic_DNA"/>
</dbReference>
<dbReference type="FunFam" id="1.20.1310.10:FF:000004">
    <property type="entry name" value="Cullin 4B"/>
    <property type="match status" value="2"/>
</dbReference>
<proteinExistence type="inferred from homology"/>
<dbReference type="SMART" id="SM00884">
    <property type="entry name" value="Cullin_Nedd8"/>
    <property type="match status" value="1"/>
</dbReference>
<evidence type="ECO:0000256" key="2">
    <source>
        <dbReference type="ARBA" id="ARBA00006019"/>
    </source>
</evidence>
<dbReference type="Gene3D" id="1.10.10.10">
    <property type="entry name" value="Winged helix-like DNA-binding domain superfamily/Winged helix DNA-binding domain"/>
    <property type="match status" value="1"/>
</dbReference>
<dbReference type="FunFam" id="3.30.230.130:FF:000006">
    <property type="entry name" value="Cullin-4 like"/>
    <property type="match status" value="1"/>
</dbReference>
<evidence type="ECO:0000256" key="8">
    <source>
        <dbReference type="RuleBase" id="RU003829"/>
    </source>
</evidence>
<evidence type="ECO:0000259" key="10">
    <source>
        <dbReference type="PROSITE" id="PS50069"/>
    </source>
</evidence>
<dbReference type="InterPro" id="IPR016158">
    <property type="entry name" value="Cullin_homology"/>
</dbReference>
<protein>
    <recommendedName>
        <fullName evidence="6">Cullin-4</fullName>
    </recommendedName>
</protein>
<dbReference type="SMART" id="SM00182">
    <property type="entry name" value="CULLIN"/>
    <property type="match status" value="1"/>
</dbReference>
<dbReference type="STRING" id="3871.A0A1J7GN80"/>
<organism evidence="11 12">
    <name type="scientific">Lupinus angustifolius</name>
    <name type="common">Narrow-leaved blue lupine</name>
    <dbReference type="NCBI Taxonomy" id="3871"/>
    <lineage>
        <taxon>Eukaryota</taxon>
        <taxon>Viridiplantae</taxon>
        <taxon>Streptophyta</taxon>
        <taxon>Embryophyta</taxon>
        <taxon>Tracheophyta</taxon>
        <taxon>Spermatophyta</taxon>
        <taxon>Magnoliopsida</taxon>
        <taxon>eudicotyledons</taxon>
        <taxon>Gunneridae</taxon>
        <taxon>Pentapetalae</taxon>
        <taxon>rosids</taxon>
        <taxon>fabids</taxon>
        <taxon>Fabales</taxon>
        <taxon>Fabaceae</taxon>
        <taxon>Papilionoideae</taxon>
        <taxon>50 kb inversion clade</taxon>
        <taxon>genistoids sensu lato</taxon>
        <taxon>core genistoids</taxon>
        <taxon>Genisteae</taxon>
        <taxon>Lupinus</taxon>
    </lineage>
</organism>
<dbReference type="SUPFAM" id="SSF75632">
    <property type="entry name" value="Cullin homology domain"/>
    <property type="match status" value="1"/>
</dbReference>
<dbReference type="GO" id="GO:0005634">
    <property type="term" value="C:nucleus"/>
    <property type="evidence" value="ECO:0007669"/>
    <property type="project" value="UniProtKB-ARBA"/>
</dbReference>
<comment type="pathway">
    <text evidence="1">Protein modification; protein ubiquitination.</text>
</comment>
<dbReference type="PROSITE" id="PS01256">
    <property type="entry name" value="CULLIN_1"/>
    <property type="match status" value="1"/>
</dbReference>
<dbReference type="InterPro" id="IPR016159">
    <property type="entry name" value="Cullin_repeat-like_dom_sf"/>
</dbReference>
<keyword evidence="3" id="KW-1017">Isopeptide bond</keyword>
<dbReference type="Pfam" id="PF26557">
    <property type="entry name" value="Cullin_AB"/>
    <property type="match status" value="1"/>
</dbReference>
<feature type="region of interest" description="Disordered" evidence="9">
    <location>
        <begin position="1"/>
        <end position="58"/>
    </location>
</feature>
<dbReference type="InterPro" id="IPR016157">
    <property type="entry name" value="Cullin_CS"/>
</dbReference>
<keyword evidence="5" id="KW-0832">Ubl conjugation</keyword>
<dbReference type="FunFam" id="1.10.10.10:FF:000050">
    <property type="entry name" value="Cullin 4B"/>
    <property type="match status" value="1"/>
</dbReference>
<dbReference type="InterPro" id="IPR001373">
    <property type="entry name" value="Cullin_N"/>
</dbReference>
<evidence type="ECO:0000256" key="7">
    <source>
        <dbReference type="PROSITE-ProRule" id="PRU00330"/>
    </source>
</evidence>
<dbReference type="PROSITE" id="PS50069">
    <property type="entry name" value="CULLIN_2"/>
    <property type="match status" value="1"/>
</dbReference>
<dbReference type="Pfam" id="PF10557">
    <property type="entry name" value="Cullin_Nedd8"/>
    <property type="match status" value="1"/>
</dbReference>
<dbReference type="Proteomes" id="UP000188354">
    <property type="component" value="Chromosome LG16"/>
</dbReference>
<evidence type="ECO:0000256" key="6">
    <source>
        <dbReference type="ARBA" id="ARBA00069613"/>
    </source>
</evidence>
<dbReference type="Gramene" id="OIV95769">
    <property type="protein sequence ID" value="OIV95769"/>
    <property type="gene ID" value="TanjilG_23191"/>
</dbReference>
<name>A0A1J7GN80_LUPAN</name>
<evidence type="ECO:0000256" key="5">
    <source>
        <dbReference type="ARBA" id="ARBA00022843"/>
    </source>
</evidence>
<dbReference type="FunFam" id="1.20.1310.10:FF:000024">
    <property type="entry name" value="Cullin-4 like"/>
    <property type="match status" value="1"/>
</dbReference>
<dbReference type="AlphaFoldDB" id="A0A1J7GN80"/>
<evidence type="ECO:0000313" key="12">
    <source>
        <dbReference type="Proteomes" id="UP000188354"/>
    </source>
</evidence>
<evidence type="ECO:0000313" key="11">
    <source>
        <dbReference type="EMBL" id="OIV95769.1"/>
    </source>
</evidence>
<comment type="similarity">
    <text evidence="2 7 8">Belongs to the cullin family.</text>
</comment>
<dbReference type="InterPro" id="IPR019559">
    <property type="entry name" value="Cullin_neddylation_domain"/>
</dbReference>
<dbReference type="SUPFAM" id="SSF46785">
    <property type="entry name" value="Winged helix' DNA-binding domain"/>
    <property type="match status" value="1"/>
</dbReference>
<keyword evidence="12" id="KW-1185">Reference proteome</keyword>
<reference evidence="11 12" key="1">
    <citation type="journal article" date="2017" name="Plant Biotechnol. J.">
        <title>A comprehensive draft genome sequence for lupin (Lupinus angustifolius), an emerging health food: insights into plant-microbe interactions and legume evolution.</title>
        <authorList>
            <person name="Hane J.K."/>
            <person name="Ming Y."/>
            <person name="Kamphuis L.G."/>
            <person name="Nelson M.N."/>
            <person name="Garg G."/>
            <person name="Atkins C.A."/>
            <person name="Bayer P.E."/>
            <person name="Bravo A."/>
            <person name="Bringans S."/>
            <person name="Cannon S."/>
            <person name="Edwards D."/>
            <person name="Foley R."/>
            <person name="Gao L.L."/>
            <person name="Harrison M.J."/>
            <person name="Huang W."/>
            <person name="Hurgobin B."/>
            <person name="Li S."/>
            <person name="Liu C.W."/>
            <person name="McGrath A."/>
            <person name="Morahan G."/>
            <person name="Murray J."/>
            <person name="Weller J."/>
            <person name="Jian J."/>
            <person name="Singh K.B."/>
        </authorList>
    </citation>
    <scope>NUCLEOTIDE SEQUENCE [LARGE SCALE GENOMIC DNA]</scope>
    <source>
        <strain evidence="12">cv. Tanjil</strain>
        <tissue evidence="11">Whole plant</tissue>
    </source>
</reference>
<accession>A0A1J7GN80</accession>
<evidence type="ECO:0000256" key="1">
    <source>
        <dbReference type="ARBA" id="ARBA00004906"/>
    </source>
</evidence>
<dbReference type="Pfam" id="PF00888">
    <property type="entry name" value="Cullin"/>
    <property type="match status" value="2"/>
</dbReference>
<dbReference type="InterPro" id="IPR036317">
    <property type="entry name" value="Cullin_homology_sf"/>
</dbReference>
<dbReference type="SUPFAM" id="SSF74788">
    <property type="entry name" value="Cullin repeat-like"/>
    <property type="match status" value="2"/>
</dbReference>
<dbReference type="GO" id="GO:0006511">
    <property type="term" value="P:ubiquitin-dependent protein catabolic process"/>
    <property type="evidence" value="ECO:0007669"/>
    <property type="project" value="InterPro"/>
</dbReference>
<evidence type="ECO:0000256" key="3">
    <source>
        <dbReference type="ARBA" id="ARBA00022499"/>
    </source>
</evidence>
<dbReference type="InterPro" id="IPR045093">
    <property type="entry name" value="Cullin"/>
</dbReference>
<dbReference type="Gene3D" id="3.30.230.130">
    <property type="entry name" value="Cullin, Chain C, Domain 2"/>
    <property type="match status" value="1"/>
</dbReference>
<dbReference type="InterPro" id="IPR036390">
    <property type="entry name" value="WH_DNA-bd_sf"/>
</dbReference>
<dbReference type="InterPro" id="IPR036388">
    <property type="entry name" value="WH-like_DNA-bd_sf"/>
</dbReference>